<dbReference type="FunFam" id="1.20.1250.20:FF:000196">
    <property type="entry name" value="MFS toxin efflux pump (AflT)"/>
    <property type="match status" value="1"/>
</dbReference>
<dbReference type="PANTHER" id="PTHR23501:SF193">
    <property type="entry name" value="MULTIDRUG TRANSPORTER, PUTATIVE (AFU_ORTHOLOGUE AFUA_8G00940)-RELATED"/>
    <property type="match status" value="1"/>
</dbReference>
<evidence type="ECO:0000256" key="2">
    <source>
        <dbReference type="ARBA" id="ARBA00007520"/>
    </source>
</evidence>
<accession>A0A6G1IYT9</accession>
<sequence>MSGVKLYILIFGLGLAVFLMALDMTILVVAIPLITEKFQSTADIGWYMSGYLLTLCSFQPLSGKLYSNFSLKWTFLTFFLIFEIGSLLSGAAISSSFLIVGRAIAGVGAAGLMSGTLSIIAVVVSMRLRALYTGIVSAMFGVSTILGPLLGGAFTENVSWRWVFYINLPIGGVTILALMLMFHPPTRKVESDPWRVRVKRLDLIGAIIFIPGVIMILMALQWGGLTYPWNSPRIIGLFVGGGILLLIFIAWQYRTGDKAMIPPAIFTQRTVFWACVCGMFGMGAQTMLSLWLPEWFQVIKGDSPVESGIHLLPSMLAQTVAAIVSGVGITLLGYYNPWIILGPALMSIAGGLLSTLKVTSGSAEWIGYQVINGLGAGCFITGPMIAVQAVLSPADTPVGIAIVTFFQMFGGALMAALSQTIFNEQLLKQLARNVPGIDVGALLAAGTSAIHKVVTPEQLPGILESYNAALLDPFYLGAAVTALSSVCALGLEWVNVKGKTLSPGA</sequence>
<feature type="transmembrane region" description="Helical" evidence="6">
    <location>
        <begin position="7"/>
        <end position="32"/>
    </location>
</feature>
<dbReference type="InterPro" id="IPR020846">
    <property type="entry name" value="MFS_dom"/>
</dbReference>
<dbReference type="OrthoDB" id="10021397at2759"/>
<reference evidence="8" key="1">
    <citation type="journal article" date="2020" name="Stud. Mycol.">
        <title>101 Dothideomycetes genomes: a test case for predicting lifestyles and emergence of pathogens.</title>
        <authorList>
            <person name="Haridas S."/>
            <person name="Albert R."/>
            <person name="Binder M."/>
            <person name="Bloem J."/>
            <person name="Labutti K."/>
            <person name="Salamov A."/>
            <person name="Andreopoulos B."/>
            <person name="Baker S."/>
            <person name="Barry K."/>
            <person name="Bills G."/>
            <person name="Bluhm B."/>
            <person name="Cannon C."/>
            <person name="Castanera R."/>
            <person name="Culley D."/>
            <person name="Daum C."/>
            <person name="Ezra D."/>
            <person name="Gonzalez J."/>
            <person name="Henrissat B."/>
            <person name="Kuo A."/>
            <person name="Liang C."/>
            <person name="Lipzen A."/>
            <person name="Lutzoni F."/>
            <person name="Magnuson J."/>
            <person name="Mondo S."/>
            <person name="Nolan M."/>
            <person name="Ohm R."/>
            <person name="Pangilinan J."/>
            <person name="Park H.-J."/>
            <person name="Ramirez L."/>
            <person name="Alfaro M."/>
            <person name="Sun H."/>
            <person name="Tritt A."/>
            <person name="Yoshinaga Y."/>
            <person name="Zwiers L.-H."/>
            <person name="Turgeon B."/>
            <person name="Goodwin S."/>
            <person name="Spatafora J."/>
            <person name="Crous P."/>
            <person name="Grigoriev I."/>
        </authorList>
    </citation>
    <scope>NUCLEOTIDE SEQUENCE</scope>
    <source>
        <strain evidence="8">CBS 122367</strain>
    </source>
</reference>
<feature type="transmembrane region" description="Helical" evidence="6">
    <location>
        <begin position="99"/>
        <end position="124"/>
    </location>
</feature>
<evidence type="ECO:0000256" key="3">
    <source>
        <dbReference type="ARBA" id="ARBA00022692"/>
    </source>
</evidence>
<evidence type="ECO:0000259" key="7">
    <source>
        <dbReference type="PROSITE" id="PS50850"/>
    </source>
</evidence>
<feature type="transmembrane region" description="Helical" evidence="6">
    <location>
        <begin position="398"/>
        <end position="422"/>
    </location>
</feature>
<dbReference type="InterPro" id="IPR036259">
    <property type="entry name" value="MFS_trans_sf"/>
</dbReference>
<dbReference type="AlphaFoldDB" id="A0A6G1IYT9"/>
<feature type="transmembrane region" description="Helical" evidence="6">
    <location>
        <begin position="312"/>
        <end position="332"/>
    </location>
</feature>
<feature type="domain" description="Major facilitator superfamily (MFS) profile" evidence="7">
    <location>
        <begin position="9"/>
        <end position="496"/>
    </location>
</feature>
<dbReference type="Gene3D" id="1.20.1250.20">
    <property type="entry name" value="MFS general substrate transporter like domains"/>
    <property type="match status" value="1"/>
</dbReference>
<feature type="transmembrane region" description="Helical" evidence="6">
    <location>
        <begin position="131"/>
        <end position="150"/>
    </location>
</feature>
<feature type="transmembrane region" description="Helical" evidence="6">
    <location>
        <begin position="162"/>
        <end position="182"/>
    </location>
</feature>
<organism evidence="8 9">
    <name type="scientific">Lentithecium fluviatile CBS 122367</name>
    <dbReference type="NCBI Taxonomy" id="1168545"/>
    <lineage>
        <taxon>Eukaryota</taxon>
        <taxon>Fungi</taxon>
        <taxon>Dikarya</taxon>
        <taxon>Ascomycota</taxon>
        <taxon>Pezizomycotina</taxon>
        <taxon>Dothideomycetes</taxon>
        <taxon>Pleosporomycetidae</taxon>
        <taxon>Pleosporales</taxon>
        <taxon>Massarineae</taxon>
        <taxon>Lentitheciaceae</taxon>
        <taxon>Lentithecium</taxon>
    </lineage>
</organism>
<dbReference type="PROSITE" id="PS50850">
    <property type="entry name" value="MFS"/>
    <property type="match status" value="1"/>
</dbReference>
<dbReference type="Pfam" id="PF07690">
    <property type="entry name" value="MFS_1"/>
    <property type="match status" value="1"/>
</dbReference>
<keyword evidence="9" id="KW-1185">Reference proteome</keyword>
<feature type="transmembrane region" description="Helical" evidence="6">
    <location>
        <begin position="234"/>
        <end position="251"/>
    </location>
</feature>
<evidence type="ECO:0000256" key="4">
    <source>
        <dbReference type="ARBA" id="ARBA00022989"/>
    </source>
</evidence>
<dbReference type="CDD" id="cd17502">
    <property type="entry name" value="MFS_Azr1_MDR_like"/>
    <property type="match status" value="1"/>
</dbReference>
<feature type="transmembrane region" description="Helical" evidence="6">
    <location>
        <begin position="474"/>
        <end position="494"/>
    </location>
</feature>
<protein>
    <submittedName>
        <fullName evidence="8">MFS general substrate transporter</fullName>
    </submittedName>
</protein>
<feature type="transmembrane region" description="Helical" evidence="6">
    <location>
        <begin position="339"/>
        <end position="358"/>
    </location>
</feature>
<dbReference type="Gene3D" id="1.20.1720.10">
    <property type="entry name" value="Multidrug resistance protein D"/>
    <property type="match status" value="1"/>
</dbReference>
<evidence type="ECO:0000313" key="9">
    <source>
        <dbReference type="Proteomes" id="UP000799291"/>
    </source>
</evidence>
<dbReference type="GO" id="GO:0005886">
    <property type="term" value="C:plasma membrane"/>
    <property type="evidence" value="ECO:0007669"/>
    <property type="project" value="TreeGrafter"/>
</dbReference>
<name>A0A6G1IYT9_9PLEO</name>
<keyword evidence="3 6" id="KW-0812">Transmembrane</keyword>
<gene>
    <name evidence="8" type="ORF">K458DRAFT_305734</name>
</gene>
<keyword evidence="4 6" id="KW-1133">Transmembrane helix</keyword>
<dbReference type="EMBL" id="MU005585">
    <property type="protein sequence ID" value="KAF2683133.1"/>
    <property type="molecule type" value="Genomic_DNA"/>
</dbReference>
<keyword evidence="5 6" id="KW-0472">Membrane</keyword>
<evidence type="ECO:0000313" key="8">
    <source>
        <dbReference type="EMBL" id="KAF2683133.1"/>
    </source>
</evidence>
<feature type="transmembrane region" description="Helical" evidence="6">
    <location>
        <begin position="44"/>
        <end position="61"/>
    </location>
</feature>
<dbReference type="InterPro" id="IPR011701">
    <property type="entry name" value="MFS"/>
</dbReference>
<feature type="transmembrane region" description="Helical" evidence="6">
    <location>
        <begin position="370"/>
        <end position="391"/>
    </location>
</feature>
<evidence type="ECO:0000256" key="5">
    <source>
        <dbReference type="ARBA" id="ARBA00023136"/>
    </source>
</evidence>
<evidence type="ECO:0000256" key="1">
    <source>
        <dbReference type="ARBA" id="ARBA00004141"/>
    </source>
</evidence>
<dbReference type="SUPFAM" id="SSF103473">
    <property type="entry name" value="MFS general substrate transporter"/>
    <property type="match status" value="1"/>
</dbReference>
<dbReference type="FunFam" id="1.20.1720.10:FF:000012">
    <property type="entry name" value="MFS toxin efflux pump (AflT)"/>
    <property type="match status" value="1"/>
</dbReference>
<dbReference type="Proteomes" id="UP000799291">
    <property type="component" value="Unassembled WGS sequence"/>
</dbReference>
<feature type="transmembrane region" description="Helical" evidence="6">
    <location>
        <begin position="73"/>
        <end position="93"/>
    </location>
</feature>
<evidence type="ECO:0000256" key="6">
    <source>
        <dbReference type="SAM" id="Phobius"/>
    </source>
</evidence>
<proteinExistence type="inferred from homology"/>
<feature type="transmembrane region" description="Helical" evidence="6">
    <location>
        <begin position="271"/>
        <end position="292"/>
    </location>
</feature>
<dbReference type="PANTHER" id="PTHR23501">
    <property type="entry name" value="MAJOR FACILITATOR SUPERFAMILY"/>
    <property type="match status" value="1"/>
</dbReference>
<feature type="transmembrane region" description="Helical" evidence="6">
    <location>
        <begin position="203"/>
        <end position="222"/>
    </location>
</feature>
<comment type="subcellular location">
    <subcellularLocation>
        <location evidence="1">Membrane</location>
        <topology evidence="1">Multi-pass membrane protein</topology>
    </subcellularLocation>
</comment>
<comment type="similarity">
    <text evidence="2">Belongs to the major facilitator superfamily. TCR/Tet family.</text>
</comment>
<dbReference type="GO" id="GO:0022857">
    <property type="term" value="F:transmembrane transporter activity"/>
    <property type="evidence" value="ECO:0007669"/>
    <property type="project" value="InterPro"/>
</dbReference>